<dbReference type="GO" id="GO:0004414">
    <property type="term" value="F:homoserine O-acetyltransferase activity"/>
    <property type="evidence" value="ECO:0007669"/>
    <property type="project" value="TreeGrafter"/>
</dbReference>
<sequence length="483" mass="54040">MKRLISNVKNTFGLNKIPLTNTNFNSPTSTPSTIIIHKNPKSKIASNLFQMQSSNEIKSNKDSEMFLQTSRQKKANNTYNEVEGPEPDYNNAGFGFETFVIKEKYVLNHGGYLINPTIAYETWGTLNSDKSNVILLHTGLSASSHAKSNEKNSNKGWWQDFIGPGLAIDTSKFFVVCSNVLGSCFGSTGPSSINPETKEPYGGLFPIITISDMVRAQVRLLDNLGITKLYASVGASMGGMQSLCLAAMFPERVGRLISISAAARSHPSSIALRYMQRQVLMSDPNWNEGNYYSSSYPLQGMKLARQIATITYRSGPEWEKRFGRNRSKPNSSPTLDPDFLIETYLDHQGDNFIKNNKFDPNSMLYISKAMDLFDLSHRNSWLESSTYVKKYSDMSKYDEKDEFCLMQGCSTVNHPTLIFGIQSDVLFPVWQQKEISDVLKANGNKNVTYFESDSLYGHDTFLIDRVAVGGAIKGLVKKILTFN</sequence>
<reference evidence="4" key="1">
    <citation type="submission" date="2020-05" db="EMBL/GenBank/DDBJ databases">
        <title>Phylogenomic resolution of chytrid fungi.</title>
        <authorList>
            <person name="Stajich J.E."/>
            <person name="Amses K."/>
            <person name="Simmons R."/>
            <person name="Seto K."/>
            <person name="Myers J."/>
            <person name="Bonds A."/>
            <person name="Quandt C.A."/>
            <person name="Barry K."/>
            <person name="Liu P."/>
            <person name="Grigoriev I."/>
            <person name="Longcore J.E."/>
            <person name="James T.Y."/>
        </authorList>
    </citation>
    <scope>NUCLEOTIDE SEQUENCE</scope>
    <source>
        <strain evidence="4">JEL0476</strain>
    </source>
</reference>
<accession>A0AAD5XYF3</accession>
<feature type="active site" description="Nucleophile" evidence="2">
    <location>
        <position position="236"/>
    </location>
</feature>
<gene>
    <name evidence="4" type="ORF">HK099_005146</name>
</gene>
<dbReference type="InterPro" id="IPR000073">
    <property type="entry name" value="AB_hydrolase_1"/>
</dbReference>
<dbReference type="GO" id="GO:0009092">
    <property type="term" value="P:homoserine metabolic process"/>
    <property type="evidence" value="ECO:0007669"/>
    <property type="project" value="TreeGrafter"/>
</dbReference>
<dbReference type="GO" id="GO:0006535">
    <property type="term" value="P:cysteine biosynthetic process from serine"/>
    <property type="evidence" value="ECO:0007669"/>
    <property type="project" value="TreeGrafter"/>
</dbReference>
<evidence type="ECO:0000256" key="1">
    <source>
        <dbReference type="ARBA" id="ARBA00006886"/>
    </source>
</evidence>
<dbReference type="PIRSF" id="PIRSF000443">
    <property type="entry name" value="Homoser_Ac_trans"/>
    <property type="match status" value="1"/>
</dbReference>
<dbReference type="GO" id="GO:0009086">
    <property type="term" value="P:methionine biosynthetic process"/>
    <property type="evidence" value="ECO:0007669"/>
    <property type="project" value="TreeGrafter"/>
</dbReference>
<dbReference type="NCBIfam" id="TIGR01392">
    <property type="entry name" value="homoserO_Ac_trn"/>
    <property type="match status" value="1"/>
</dbReference>
<dbReference type="InterPro" id="IPR029058">
    <property type="entry name" value="AB_hydrolase_fold"/>
</dbReference>
<keyword evidence="5" id="KW-1185">Reference proteome</keyword>
<dbReference type="Pfam" id="PF00561">
    <property type="entry name" value="Abhydrolase_1"/>
    <property type="match status" value="1"/>
</dbReference>
<evidence type="ECO:0000313" key="5">
    <source>
        <dbReference type="Proteomes" id="UP001211065"/>
    </source>
</evidence>
<dbReference type="Gene3D" id="3.40.50.1820">
    <property type="entry name" value="alpha/beta hydrolase"/>
    <property type="match status" value="1"/>
</dbReference>
<feature type="active site" evidence="2">
    <location>
        <position position="424"/>
    </location>
</feature>
<dbReference type="PANTHER" id="PTHR32268:SF16">
    <property type="entry name" value="SERINE O-SUCCINYLTRANSFERASE"/>
    <property type="match status" value="1"/>
</dbReference>
<feature type="active site" evidence="2">
    <location>
        <position position="458"/>
    </location>
</feature>
<comment type="caution">
    <text evidence="4">The sequence shown here is derived from an EMBL/GenBank/DDBJ whole genome shotgun (WGS) entry which is preliminary data.</text>
</comment>
<dbReference type="EMBL" id="JADGJW010000039">
    <property type="protein sequence ID" value="KAJ3226315.1"/>
    <property type="molecule type" value="Genomic_DNA"/>
</dbReference>
<dbReference type="Proteomes" id="UP001211065">
    <property type="component" value="Unassembled WGS sequence"/>
</dbReference>
<dbReference type="GO" id="GO:0009001">
    <property type="term" value="F:serine O-acetyltransferase activity"/>
    <property type="evidence" value="ECO:0007669"/>
    <property type="project" value="TreeGrafter"/>
</dbReference>
<evidence type="ECO:0000313" key="4">
    <source>
        <dbReference type="EMBL" id="KAJ3226315.1"/>
    </source>
</evidence>
<feature type="domain" description="AB hydrolase-1" evidence="3">
    <location>
        <begin position="132"/>
        <end position="461"/>
    </location>
</feature>
<dbReference type="PANTHER" id="PTHR32268">
    <property type="entry name" value="HOMOSERINE O-ACETYLTRANSFERASE"/>
    <property type="match status" value="1"/>
</dbReference>
<proteinExistence type="inferred from homology"/>
<dbReference type="AlphaFoldDB" id="A0AAD5XYF3"/>
<dbReference type="SUPFAM" id="SSF53474">
    <property type="entry name" value="alpha/beta-Hydrolases"/>
    <property type="match status" value="1"/>
</dbReference>
<dbReference type="GO" id="GO:0005739">
    <property type="term" value="C:mitochondrion"/>
    <property type="evidence" value="ECO:0007669"/>
    <property type="project" value="TreeGrafter"/>
</dbReference>
<comment type="similarity">
    <text evidence="1">Belongs to the AB hydrolase superfamily. MetX family.</text>
</comment>
<evidence type="ECO:0000259" key="3">
    <source>
        <dbReference type="Pfam" id="PF00561"/>
    </source>
</evidence>
<organism evidence="4 5">
    <name type="scientific">Clydaea vesicula</name>
    <dbReference type="NCBI Taxonomy" id="447962"/>
    <lineage>
        <taxon>Eukaryota</taxon>
        <taxon>Fungi</taxon>
        <taxon>Fungi incertae sedis</taxon>
        <taxon>Chytridiomycota</taxon>
        <taxon>Chytridiomycota incertae sedis</taxon>
        <taxon>Chytridiomycetes</taxon>
        <taxon>Lobulomycetales</taxon>
        <taxon>Lobulomycetaceae</taxon>
        <taxon>Clydaea</taxon>
    </lineage>
</organism>
<protein>
    <recommendedName>
        <fullName evidence="3">AB hydrolase-1 domain-containing protein</fullName>
    </recommendedName>
</protein>
<evidence type="ECO:0000256" key="2">
    <source>
        <dbReference type="PIRSR" id="PIRSR000443-1"/>
    </source>
</evidence>
<dbReference type="InterPro" id="IPR008220">
    <property type="entry name" value="HAT_MetX-like"/>
</dbReference>
<dbReference type="NCBIfam" id="NF001209">
    <property type="entry name" value="PRK00175.1"/>
    <property type="match status" value="1"/>
</dbReference>
<name>A0AAD5XYF3_9FUNG</name>
<dbReference type="HAMAP" id="MF_00296">
    <property type="entry name" value="MetX_acyltransf"/>
    <property type="match status" value="1"/>
</dbReference>